<dbReference type="InterPro" id="IPR012337">
    <property type="entry name" value="RNaseH-like_sf"/>
</dbReference>
<evidence type="ECO:0000313" key="5">
    <source>
        <dbReference type="EMBL" id="MCV2886270.1"/>
    </source>
</evidence>
<dbReference type="InterPro" id="IPR051274">
    <property type="entry name" value="3-5_Exoribonuclease"/>
</dbReference>
<proteinExistence type="predicted"/>
<dbReference type="GO" id="GO:0004527">
    <property type="term" value="F:exonuclease activity"/>
    <property type="evidence" value="ECO:0007669"/>
    <property type="project" value="UniProtKB-KW"/>
</dbReference>
<evidence type="ECO:0000256" key="2">
    <source>
        <dbReference type="ARBA" id="ARBA00022801"/>
    </source>
</evidence>
<evidence type="ECO:0000256" key="1">
    <source>
        <dbReference type="ARBA" id="ARBA00022722"/>
    </source>
</evidence>
<comment type="caution">
    <text evidence="5">The sequence shown here is derived from an EMBL/GenBank/DDBJ whole genome shotgun (WGS) entry which is preliminary data.</text>
</comment>
<keyword evidence="6" id="KW-1185">Reference proteome</keyword>
<protein>
    <submittedName>
        <fullName evidence="5">Exonuclease domain-containing protein</fullName>
    </submittedName>
</protein>
<dbReference type="Gene3D" id="3.30.420.10">
    <property type="entry name" value="Ribonuclease H-like superfamily/Ribonuclease H"/>
    <property type="match status" value="1"/>
</dbReference>
<keyword evidence="1" id="KW-0540">Nuclease</keyword>
<dbReference type="Pfam" id="PF00929">
    <property type="entry name" value="RNase_T"/>
    <property type="match status" value="1"/>
</dbReference>
<name>A0ABT3AC77_9ALTE</name>
<dbReference type="InterPro" id="IPR047201">
    <property type="entry name" value="ERI-1_3'hExo-like"/>
</dbReference>
<dbReference type="PANTHER" id="PTHR23044:SF61">
    <property type="entry name" value="3'-5' EXORIBONUCLEASE 1-RELATED"/>
    <property type="match status" value="1"/>
</dbReference>
<evidence type="ECO:0000259" key="4">
    <source>
        <dbReference type="SMART" id="SM00479"/>
    </source>
</evidence>
<sequence>MITFVLFDTEFTAWPGSQNRNWSGDNEYKELIQIAAIKVGVSAHQPIKILSSFNELIKPQINPQLSPYIIELTGISQTMVDELGVDFASALSAFHGFAEQGQLACLSWGNDHHILLENCDYYGLTPPMFQTCLNVQAWAIKEALPCAQYCSGDLAKQLGVSMKGHAHNALFDVNSIARAMDVWLKSEALDYKRLMEWVNQ</sequence>
<dbReference type="PANTHER" id="PTHR23044">
    <property type="entry name" value="3'-5' EXONUCLEASE ERI1-RELATED"/>
    <property type="match status" value="1"/>
</dbReference>
<dbReference type="EMBL" id="JAOWKX010000009">
    <property type="protein sequence ID" value="MCV2886270.1"/>
    <property type="molecule type" value="Genomic_DNA"/>
</dbReference>
<dbReference type="Proteomes" id="UP001652504">
    <property type="component" value="Unassembled WGS sequence"/>
</dbReference>
<reference evidence="5 6" key="1">
    <citation type="submission" date="2022-10" db="EMBL/GenBank/DDBJ databases">
        <title>Aestuariibacter sp. AA17 isolated from Montipora capitata coral fragment.</title>
        <authorList>
            <person name="Emsley S.A."/>
            <person name="Pfannmuller K.M."/>
            <person name="Loughran R.M."/>
            <person name="Shlafstein M."/>
            <person name="Papke E."/>
            <person name="Saw J.H."/>
            <person name="Ushijima B."/>
            <person name="Videau P."/>
        </authorList>
    </citation>
    <scope>NUCLEOTIDE SEQUENCE [LARGE SCALE GENOMIC DNA]</scope>
    <source>
        <strain evidence="5 6">AA17</strain>
    </source>
</reference>
<gene>
    <name evidence="5" type="ORF">OE749_16370</name>
</gene>
<dbReference type="SMART" id="SM00479">
    <property type="entry name" value="EXOIII"/>
    <property type="match status" value="1"/>
</dbReference>
<dbReference type="CDD" id="cd06133">
    <property type="entry name" value="ERI-1_3'hExo_like"/>
    <property type="match status" value="1"/>
</dbReference>
<dbReference type="SUPFAM" id="SSF53098">
    <property type="entry name" value="Ribonuclease H-like"/>
    <property type="match status" value="1"/>
</dbReference>
<keyword evidence="2" id="KW-0378">Hydrolase</keyword>
<keyword evidence="3 5" id="KW-0269">Exonuclease</keyword>
<evidence type="ECO:0000256" key="3">
    <source>
        <dbReference type="ARBA" id="ARBA00022839"/>
    </source>
</evidence>
<dbReference type="InterPro" id="IPR036397">
    <property type="entry name" value="RNaseH_sf"/>
</dbReference>
<accession>A0ABT3AC77</accession>
<dbReference type="InterPro" id="IPR013520">
    <property type="entry name" value="Ribonucl_H"/>
</dbReference>
<feature type="domain" description="Exonuclease" evidence="4">
    <location>
        <begin position="3"/>
        <end position="189"/>
    </location>
</feature>
<organism evidence="5 6">
    <name type="scientific">Fluctibacter corallii</name>
    <dbReference type="NCBI Taxonomy" id="2984329"/>
    <lineage>
        <taxon>Bacteria</taxon>
        <taxon>Pseudomonadati</taxon>
        <taxon>Pseudomonadota</taxon>
        <taxon>Gammaproteobacteria</taxon>
        <taxon>Alteromonadales</taxon>
        <taxon>Alteromonadaceae</taxon>
        <taxon>Fluctibacter</taxon>
    </lineage>
</organism>
<evidence type="ECO:0000313" key="6">
    <source>
        <dbReference type="Proteomes" id="UP001652504"/>
    </source>
</evidence>
<dbReference type="RefSeq" id="WP_263713555.1">
    <property type="nucleotide sequence ID" value="NZ_JAOWKX010000009.1"/>
</dbReference>